<evidence type="ECO:0000256" key="5">
    <source>
        <dbReference type="ARBA" id="ARBA00022833"/>
    </source>
</evidence>
<dbReference type="GO" id="GO:0046872">
    <property type="term" value="F:metal ion binding"/>
    <property type="evidence" value="ECO:0007669"/>
    <property type="project" value="UniProtKB-KW"/>
</dbReference>
<proteinExistence type="inferred from homology"/>
<keyword evidence="2" id="KW-0645">Protease</keyword>
<dbReference type="Pfam" id="PF07687">
    <property type="entry name" value="M20_dimer"/>
    <property type="match status" value="1"/>
</dbReference>
<feature type="domain" description="Peptidase M20 dimerisation" evidence="7">
    <location>
        <begin position="222"/>
        <end position="366"/>
    </location>
</feature>
<keyword evidence="5" id="KW-0862">Zinc</keyword>
<protein>
    <submittedName>
        <fullName evidence="8">M20/M25/M40 family metallo-hydrolase</fullName>
    </submittedName>
</protein>
<dbReference type="Pfam" id="PF01546">
    <property type="entry name" value="Peptidase_M20"/>
    <property type="match status" value="1"/>
</dbReference>
<dbReference type="Gene3D" id="3.30.70.360">
    <property type="match status" value="1"/>
</dbReference>
<organism evidence="8 9">
    <name type="scientific">Paracidobacterium acidisoli</name>
    <dbReference type="NCBI Taxonomy" id="2303751"/>
    <lineage>
        <taxon>Bacteria</taxon>
        <taxon>Pseudomonadati</taxon>
        <taxon>Acidobacteriota</taxon>
        <taxon>Terriglobia</taxon>
        <taxon>Terriglobales</taxon>
        <taxon>Acidobacteriaceae</taxon>
        <taxon>Paracidobacterium</taxon>
    </lineage>
</organism>
<dbReference type="InterPro" id="IPR002933">
    <property type="entry name" value="Peptidase_M20"/>
</dbReference>
<evidence type="ECO:0000256" key="4">
    <source>
        <dbReference type="ARBA" id="ARBA00022801"/>
    </source>
</evidence>
<dbReference type="GO" id="GO:0006508">
    <property type="term" value="P:proteolysis"/>
    <property type="evidence" value="ECO:0007669"/>
    <property type="project" value="UniProtKB-KW"/>
</dbReference>
<gene>
    <name evidence="8" type="ORF">D0Y96_19645</name>
</gene>
<keyword evidence="3" id="KW-0479">Metal-binding</keyword>
<dbReference type="InterPro" id="IPR047177">
    <property type="entry name" value="Pept_M20A"/>
</dbReference>
<dbReference type="Proteomes" id="UP000264702">
    <property type="component" value="Unassembled WGS sequence"/>
</dbReference>
<dbReference type="PANTHER" id="PTHR45962:SF1">
    <property type="entry name" value="N-FATTY-ACYL-AMINO ACID SYNTHASE_HYDROLASE PM20D1"/>
    <property type="match status" value="1"/>
</dbReference>
<dbReference type="AlphaFoldDB" id="A0A372IJG2"/>
<feature type="chain" id="PRO_5016869084" evidence="6">
    <location>
        <begin position="20"/>
        <end position="479"/>
    </location>
</feature>
<evidence type="ECO:0000313" key="9">
    <source>
        <dbReference type="Proteomes" id="UP000264702"/>
    </source>
</evidence>
<dbReference type="NCBIfam" id="NF006596">
    <property type="entry name" value="PRK09133.1"/>
    <property type="match status" value="1"/>
</dbReference>
<evidence type="ECO:0000256" key="1">
    <source>
        <dbReference type="ARBA" id="ARBA00006247"/>
    </source>
</evidence>
<accession>A0A372IJG2</accession>
<keyword evidence="9" id="KW-1185">Reference proteome</keyword>
<evidence type="ECO:0000259" key="7">
    <source>
        <dbReference type="Pfam" id="PF07687"/>
    </source>
</evidence>
<dbReference type="Gene3D" id="1.10.150.900">
    <property type="match status" value="1"/>
</dbReference>
<dbReference type="Gene3D" id="3.40.630.10">
    <property type="entry name" value="Zn peptidases"/>
    <property type="match status" value="1"/>
</dbReference>
<dbReference type="OrthoDB" id="9792335at2"/>
<keyword evidence="4 8" id="KW-0378">Hydrolase</keyword>
<evidence type="ECO:0000256" key="6">
    <source>
        <dbReference type="SAM" id="SignalP"/>
    </source>
</evidence>
<name>A0A372IJG2_9BACT</name>
<comment type="similarity">
    <text evidence="1">Belongs to the peptidase M20A family.</text>
</comment>
<dbReference type="InterPro" id="IPR036264">
    <property type="entry name" value="Bact_exopeptidase_dim_dom"/>
</dbReference>
<evidence type="ECO:0000256" key="2">
    <source>
        <dbReference type="ARBA" id="ARBA00022670"/>
    </source>
</evidence>
<evidence type="ECO:0000256" key="3">
    <source>
        <dbReference type="ARBA" id="ARBA00022723"/>
    </source>
</evidence>
<dbReference type="GO" id="GO:0008233">
    <property type="term" value="F:peptidase activity"/>
    <property type="evidence" value="ECO:0007669"/>
    <property type="project" value="UniProtKB-KW"/>
</dbReference>
<reference evidence="8 9" key="1">
    <citation type="submission" date="2018-08" db="EMBL/GenBank/DDBJ databases">
        <title>Acidipila sp. 4G-K13, an acidobacterium isolated from forest soil.</title>
        <authorList>
            <person name="Gao Z.-H."/>
            <person name="Qiu L.-H."/>
        </authorList>
    </citation>
    <scope>NUCLEOTIDE SEQUENCE [LARGE SCALE GENOMIC DNA]</scope>
    <source>
        <strain evidence="8 9">4G-K13</strain>
    </source>
</reference>
<dbReference type="SUPFAM" id="SSF53187">
    <property type="entry name" value="Zn-dependent exopeptidases"/>
    <property type="match status" value="1"/>
</dbReference>
<dbReference type="InterPro" id="IPR011650">
    <property type="entry name" value="Peptidase_M20_dimer"/>
</dbReference>
<sequence length="479" mass="52034">MVPAAVLALASLLPVQSSAAQNHAQPDQPAKALARSILQQLIEINTTDSAGSVSATSKAMEQRLLDGGFAKEDIFLGGPTDRKQNLVVRYRGTGQKKPVLFLCHEDVVEARREDWTTDPFRLIEKDGYFYGRGTQDMKDNDAILVTAFLLLKKEGYRPDRDLILALTADEEGGSSNGVDWLLKTHRSLIGDPAFVINPDGGGVDLQNGRAISVDMDATEKLYADFQLRTTNPGGHSSLPVPDNAIYHLADALERLQHYTFPAELNAVTRAYFEKLSTIEHGQRAEDIRAILKPSPDALAIARLSAVSPEWNSILHTTCVATRLLAGHANNALPQTAQANVNCRILPGHSREETRQALIRIVADAAVSVRYVDDAGNVHDTAPESKGFPPPPLTPEVIAPLEKLAATMWPGAPVIPTMATGASDSVYTEALGMPSYGISGIALETNDVRAHGKDERLPVSSYYRGLQFYYEYVKMLSGGQ</sequence>
<dbReference type="SUPFAM" id="SSF55031">
    <property type="entry name" value="Bacterial exopeptidase dimerisation domain"/>
    <property type="match status" value="1"/>
</dbReference>
<evidence type="ECO:0000313" key="8">
    <source>
        <dbReference type="EMBL" id="RFU15044.1"/>
    </source>
</evidence>
<keyword evidence="6" id="KW-0732">Signal</keyword>
<feature type="signal peptide" evidence="6">
    <location>
        <begin position="1"/>
        <end position="19"/>
    </location>
</feature>
<comment type="caution">
    <text evidence="8">The sequence shown here is derived from an EMBL/GenBank/DDBJ whole genome shotgun (WGS) entry which is preliminary data.</text>
</comment>
<dbReference type="EMBL" id="QVQT01000008">
    <property type="protein sequence ID" value="RFU15044.1"/>
    <property type="molecule type" value="Genomic_DNA"/>
</dbReference>
<dbReference type="PANTHER" id="PTHR45962">
    <property type="entry name" value="N-FATTY-ACYL-AMINO ACID SYNTHASE/HYDROLASE PM20D1"/>
    <property type="match status" value="1"/>
</dbReference>